<comment type="caution">
    <text evidence="4">The sequence shown here is derived from an EMBL/GenBank/DDBJ whole genome shotgun (WGS) entry which is preliminary data.</text>
</comment>
<dbReference type="InterPro" id="IPR012878">
    <property type="entry name" value="Beta-AFase-like_GH127_cat"/>
</dbReference>
<dbReference type="EMBL" id="QFFN01000022">
    <property type="protein sequence ID" value="PWG59415.1"/>
    <property type="molecule type" value="Genomic_DNA"/>
</dbReference>
<keyword evidence="1" id="KW-0732">Signal</keyword>
<proteinExistence type="predicted"/>
<feature type="domain" description="Atrophied bacterial Ig" evidence="3">
    <location>
        <begin position="285"/>
        <end position="348"/>
    </location>
</feature>
<protein>
    <recommendedName>
        <fullName evidence="6">LamG-like jellyroll fold domain-containing protein</fullName>
    </recommendedName>
</protein>
<organism evidence="4 5">
    <name type="scientific">Bifidobacterium catulorum</name>
    <dbReference type="NCBI Taxonomy" id="1630173"/>
    <lineage>
        <taxon>Bacteria</taxon>
        <taxon>Bacillati</taxon>
        <taxon>Actinomycetota</taxon>
        <taxon>Actinomycetes</taxon>
        <taxon>Bifidobacteriales</taxon>
        <taxon>Bifidobacteriaceae</taxon>
        <taxon>Bifidobacterium</taxon>
    </lineage>
</organism>
<dbReference type="SUPFAM" id="SSF49899">
    <property type="entry name" value="Concanavalin A-like lectins/glucanases"/>
    <property type="match status" value="1"/>
</dbReference>
<dbReference type="AlphaFoldDB" id="A0A2U2MRB8"/>
<dbReference type="Proteomes" id="UP000245753">
    <property type="component" value="Unassembled WGS sequence"/>
</dbReference>
<dbReference type="Pfam" id="PF20578">
    <property type="entry name" value="aBig_2"/>
    <property type="match status" value="1"/>
</dbReference>
<evidence type="ECO:0000256" key="1">
    <source>
        <dbReference type="SAM" id="SignalP"/>
    </source>
</evidence>
<dbReference type="Gene3D" id="2.60.120.200">
    <property type="match status" value="1"/>
</dbReference>
<reference evidence="4 5" key="1">
    <citation type="journal article" date="2018" name="Int. J. Syst. Evol. Microbiol.">
        <title>Bifidobacterium catulorum sp. nov., a novel taxon from the faeces of the baby common marmoset (Callithrix jacchus).</title>
        <authorList>
            <person name="Modesto M."/>
            <person name="Michelini S."/>
            <person name="Oki K."/>
            <person name="Biavati B."/>
            <person name="Watanabe K."/>
            <person name="Mattarelli P."/>
        </authorList>
    </citation>
    <scope>NUCLEOTIDE SEQUENCE [LARGE SCALE GENOMIC DNA]</scope>
    <source>
        <strain evidence="4 5">MRM 8.19</strain>
    </source>
</reference>
<evidence type="ECO:0000313" key="4">
    <source>
        <dbReference type="EMBL" id="PWG59415.1"/>
    </source>
</evidence>
<name>A0A2U2MRB8_9BIFI</name>
<feature type="signal peptide" evidence="1">
    <location>
        <begin position="1"/>
        <end position="33"/>
    </location>
</feature>
<dbReference type="InterPro" id="IPR013320">
    <property type="entry name" value="ConA-like_dom_sf"/>
</dbReference>
<keyword evidence="5" id="KW-1185">Reference proteome</keyword>
<dbReference type="Pfam" id="PF13385">
    <property type="entry name" value="Laminin_G_3"/>
    <property type="match status" value="1"/>
</dbReference>
<feature type="chain" id="PRO_5015501193" description="LamG-like jellyroll fold domain-containing protein" evidence="1">
    <location>
        <begin position="34"/>
        <end position="537"/>
    </location>
</feature>
<evidence type="ECO:0008006" key="6">
    <source>
        <dbReference type="Google" id="ProtNLM"/>
    </source>
</evidence>
<dbReference type="PANTHER" id="PTHR31151:SF0">
    <property type="entry name" value="PROLINE-TRNA LIGASE (DUF1680)"/>
    <property type="match status" value="1"/>
</dbReference>
<gene>
    <name evidence="4" type="ORF">DF200_07695</name>
</gene>
<evidence type="ECO:0000313" key="5">
    <source>
        <dbReference type="Proteomes" id="UP000245753"/>
    </source>
</evidence>
<sequence length="537" mass="57217">MQSLFPKKRGVGRMVAAMVAAFALTVSVVPASAAPDENPLTGSQIQSLAFDGNLDDASGNRLGGTVSSGTPSYVEGKSGQALNLTGNQHVSLGTDSRLQPAALTLSFWIKPNATMNGEQVISWAKAKYTDAGWYLSSTKDHALVFSVTDSKGTLGEFYANTNRADLLPAGQWTHIAVSYDGSKHAAVFYKNGLRITDTSTGRNAAAVGPIASSDVEKGIGWNGPAYKQNSLNAALDDYQLYSAFATADQIRTIYDAYGTPVTDQQIVAADAATLAVPGTMFDITPLPLTGPNGSKIVWTSSDPSALAVDSATGMATPQKPAKDTAVKLTAAVSHGEATTSRDFNTSVMGTNETTAQVPNLKNDLASITLDDSWLANGEEKNTEFLLKLDPQRFLYNFYQTAGLPQPQGNKSYANSWEQNSDQHSGGTFRGHATGHYLSSLSQAYVAEKDPAVKAQLLAKANELLTGFKKCQDAWDAKHPNDKGYLSAFQEAFLRDLDGLGRVDQRIGTVYQPYYALHKVVAGLVDAANLLPPPRSGR</sequence>
<feature type="domain" description="Non-reducing end beta-L-arabinofuranosidase-like GH127 catalytic" evidence="2">
    <location>
        <begin position="367"/>
        <end position="526"/>
    </location>
</feature>
<evidence type="ECO:0000259" key="2">
    <source>
        <dbReference type="Pfam" id="PF07944"/>
    </source>
</evidence>
<accession>A0A2U2MRB8</accession>
<dbReference type="InterPro" id="IPR046780">
    <property type="entry name" value="aBig_2"/>
</dbReference>
<dbReference type="PANTHER" id="PTHR31151">
    <property type="entry name" value="PROLINE-TRNA LIGASE (DUF1680)"/>
    <property type="match status" value="1"/>
</dbReference>
<dbReference type="Pfam" id="PF07944">
    <property type="entry name" value="Beta-AFase-like_GH127_cat"/>
    <property type="match status" value="1"/>
</dbReference>
<evidence type="ECO:0000259" key="3">
    <source>
        <dbReference type="Pfam" id="PF20578"/>
    </source>
</evidence>